<dbReference type="EMBL" id="PJCP01000027">
    <property type="protein sequence ID" value="PLV21662.1"/>
    <property type="molecule type" value="Genomic_DNA"/>
</dbReference>
<name>A0AAX0VRP7_9PSED</name>
<evidence type="ECO:0000313" key="3">
    <source>
        <dbReference type="Proteomes" id="UP000234839"/>
    </source>
</evidence>
<dbReference type="Proteomes" id="UP000234878">
    <property type="component" value="Unassembled WGS sequence"/>
</dbReference>
<keyword evidence="3" id="KW-1185">Reference proteome</keyword>
<evidence type="ECO:0000313" key="4">
    <source>
        <dbReference type="Proteomes" id="UP000234878"/>
    </source>
</evidence>
<protein>
    <submittedName>
        <fullName evidence="1">Uncharacterized protein</fullName>
    </submittedName>
</protein>
<reference evidence="3 4" key="1">
    <citation type="submission" date="2017-12" db="EMBL/GenBank/DDBJ databases">
        <title>Detection of the carbapenemase gene blaVIM-5 in members of the Pseudomonas putida group isolated from polluted Nigerian wetlands.</title>
        <authorList>
            <person name="Adelowo O."/>
            <person name="Vollmers J."/>
            <person name="Maeusezahl I."/>
            <person name="Kaster A.-K."/>
            <person name="Mueller J.A."/>
        </authorList>
    </citation>
    <scope>NUCLEOTIDE SEQUENCE [LARGE SCALE GENOMIC DNA]</scope>
    <source>
        <strain evidence="2 3">MR119</strain>
        <strain evidence="1 4">MR144</strain>
    </source>
</reference>
<dbReference type="EMBL" id="PJCQ01000030">
    <property type="protein sequence ID" value="PLV13786.1"/>
    <property type="molecule type" value="Genomic_DNA"/>
</dbReference>
<evidence type="ECO:0000313" key="1">
    <source>
        <dbReference type="EMBL" id="PLV13786.1"/>
    </source>
</evidence>
<comment type="caution">
    <text evidence="1">The sequence shown here is derived from an EMBL/GenBank/DDBJ whole genome shotgun (WGS) entry which is preliminary data.</text>
</comment>
<organism evidence="1 4">
    <name type="scientific">Pseudomonas guariconensis</name>
    <dbReference type="NCBI Taxonomy" id="1288410"/>
    <lineage>
        <taxon>Bacteria</taxon>
        <taxon>Pseudomonadati</taxon>
        <taxon>Pseudomonadota</taxon>
        <taxon>Gammaproteobacteria</taxon>
        <taxon>Pseudomonadales</taxon>
        <taxon>Pseudomonadaceae</taxon>
        <taxon>Pseudomonas</taxon>
    </lineage>
</organism>
<evidence type="ECO:0000313" key="2">
    <source>
        <dbReference type="EMBL" id="PLV21662.1"/>
    </source>
</evidence>
<proteinExistence type="predicted"/>
<dbReference type="Proteomes" id="UP000234839">
    <property type="component" value="Unassembled WGS sequence"/>
</dbReference>
<sequence length="65" mass="6764">MTDLAGNKRVIIKGIVCIGLFAGKHAPTGVVCGSGFTREMGDKAALSCGQLFSGWIKDRGVILTP</sequence>
<dbReference type="AlphaFoldDB" id="A0AAX0VRP7"/>
<gene>
    <name evidence="1" type="ORF">CXG49_24000</name>
    <name evidence="2" type="ORF">CXG53_24110</name>
</gene>
<accession>A0AAX0VRP7</accession>